<evidence type="ECO:0000256" key="10">
    <source>
        <dbReference type="ARBA" id="ARBA00022776"/>
    </source>
</evidence>
<dbReference type="InterPro" id="IPR013959">
    <property type="entry name" value="DASH_Dad4"/>
</dbReference>
<dbReference type="KEGG" id="zmk:HG535_0C03330"/>
<feature type="coiled-coil region" evidence="17">
    <location>
        <begin position="25"/>
        <end position="52"/>
    </location>
</feature>
<dbReference type="OrthoDB" id="5516652at2759"/>
<protein>
    <recommendedName>
        <fullName evidence="5">DASH complex subunit DAD4</fullName>
    </recommendedName>
    <alternativeName>
        <fullName evidence="16">Outer kinetochore protein DAD4</fullName>
    </alternativeName>
</protein>
<keyword evidence="10" id="KW-0498">Mitosis</keyword>
<dbReference type="GO" id="GO:0042729">
    <property type="term" value="C:DASH complex"/>
    <property type="evidence" value="ECO:0007669"/>
    <property type="project" value="InterPro"/>
</dbReference>
<reference evidence="18 19" key="1">
    <citation type="submission" date="2020-07" db="EMBL/GenBank/DDBJ databases">
        <title>The yeast mating-type switching endonuclease HO is a domesticated member of an unorthodox homing genetic element family.</title>
        <authorList>
            <person name="Coughlan A.Y."/>
            <person name="Lombardi L."/>
            <person name="Braun-Galleani S."/>
            <person name="Martos A.R."/>
            <person name="Galeote V."/>
            <person name="Bigey F."/>
            <person name="Dequin S."/>
            <person name="Byrne K.P."/>
            <person name="Wolfe K.H."/>
        </authorList>
    </citation>
    <scope>NUCLEOTIDE SEQUENCE [LARGE SCALE GENOMIC DNA]</scope>
    <source>
        <strain evidence="18 19">NRRL Y-6702</strain>
    </source>
</reference>
<organism evidence="18 19">
    <name type="scientific">Zygotorulaspora mrakii</name>
    <name type="common">Zygosaccharomyces mrakii</name>
    <dbReference type="NCBI Taxonomy" id="42260"/>
    <lineage>
        <taxon>Eukaryota</taxon>
        <taxon>Fungi</taxon>
        <taxon>Dikarya</taxon>
        <taxon>Ascomycota</taxon>
        <taxon>Saccharomycotina</taxon>
        <taxon>Saccharomycetes</taxon>
        <taxon>Saccharomycetales</taxon>
        <taxon>Saccharomycetaceae</taxon>
        <taxon>Zygotorulaspora</taxon>
    </lineage>
</organism>
<keyword evidence="8" id="KW-0132">Cell division</keyword>
<evidence type="ECO:0000256" key="4">
    <source>
        <dbReference type="ARBA" id="ARBA00009754"/>
    </source>
</evidence>
<evidence type="ECO:0000313" key="18">
    <source>
        <dbReference type="EMBL" id="QLG71980.1"/>
    </source>
</evidence>
<keyword evidence="11" id="KW-0995">Kinetochore</keyword>
<keyword evidence="17" id="KW-0175">Coiled coil</keyword>
<evidence type="ECO:0000313" key="19">
    <source>
        <dbReference type="Proteomes" id="UP000509704"/>
    </source>
</evidence>
<sequence>MVSTAMENPYEQVQVNILSRIVGNIEKLNQSVTTLNQELDSINTKNRNLEIMGQICENYHNSIQFNLNATGNRKPPL</sequence>
<keyword evidence="15" id="KW-0137">Centromere</keyword>
<keyword evidence="9" id="KW-0493">Microtubule</keyword>
<name>A0A7H9B024_ZYGMR</name>
<evidence type="ECO:0000256" key="7">
    <source>
        <dbReference type="ARBA" id="ARBA00022490"/>
    </source>
</evidence>
<evidence type="ECO:0000256" key="5">
    <source>
        <dbReference type="ARBA" id="ARBA00020259"/>
    </source>
</evidence>
<dbReference type="AlphaFoldDB" id="A0A7H9B024"/>
<evidence type="ECO:0000256" key="14">
    <source>
        <dbReference type="ARBA" id="ARBA00023306"/>
    </source>
</evidence>
<proteinExistence type="inferred from homology"/>
<evidence type="ECO:0000256" key="8">
    <source>
        <dbReference type="ARBA" id="ARBA00022618"/>
    </source>
</evidence>
<dbReference type="PANTHER" id="PTHR28222">
    <property type="entry name" value="DASH COMPLEX SUBUNIT DAD4"/>
    <property type="match status" value="1"/>
</dbReference>
<dbReference type="Proteomes" id="UP000509704">
    <property type="component" value="Chromosome 3"/>
</dbReference>
<dbReference type="GO" id="GO:0051301">
    <property type="term" value="P:cell division"/>
    <property type="evidence" value="ECO:0007669"/>
    <property type="project" value="UniProtKB-KW"/>
</dbReference>
<keyword evidence="14" id="KW-0131">Cell cycle</keyword>
<evidence type="ECO:0000256" key="15">
    <source>
        <dbReference type="ARBA" id="ARBA00023328"/>
    </source>
</evidence>
<keyword evidence="13" id="KW-0539">Nucleus</keyword>
<evidence type="ECO:0000256" key="17">
    <source>
        <dbReference type="SAM" id="Coils"/>
    </source>
</evidence>
<evidence type="ECO:0000256" key="6">
    <source>
        <dbReference type="ARBA" id="ARBA00022454"/>
    </source>
</evidence>
<evidence type="ECO:0000256" key="13">
    <source>
        <dbReference type="ARBA" id="ARBA00023242"/>
    </source>
</evidence>
<dbReference type="GO" id="GO:0005874">
    <property type="term" value="C:microtubule"/>
    <property type="evidence" value="ECO:0007669"/>
    <property type="project" value="UniProtKB-KW"/>
</dbReference>
<keyword evidence="19" id="KW-1185">Reference proteome</keyword>
<keyword evidence="12" id="KW-0206">Cytoskeleton</keyword>
<comment type="subcellular location">
    <subcellularLocation>
        <location evidence="3">Chromosome</location>
        <location evidence="3">Centromere</location>
        <location evidence="3">Kinetochore</location>
    </subcellularLocation>
    <subcellularLocation>
        <location evidence="2">Cytoplasm</location>
        <location evidence="2">Cytoskeleton</location>
        <location evidence="2">Spindle</location>
    </subcellularLocation>
    <subcellularLocation>
        <location evidence="1">Nucleus</location>
    </subcellularLocation>
</comment>
<evidence type="ECO:0000256" key="11">
    <source>
        <dbReference type="ARBA" id="ARBA00022838"/>
    </source>
</evidence>
<accession>A0A7H9B024</accession>
<dbReference type="EMBL" id="CP058606">
    <property type="protein sequence ID" value="QLG71980.1"/>
    <property type="molecule type" value="Genomic_DNA"/>
</dbReference>
<evidence type="ECO:0000256" key="12">
    <source>
        <dbReference type="ARBA" id="ARBA00023212"/>
    </source>
</evidence>
<evidence type="ECO:0000256" key="9">
    <source>
        <dbReference type="ARBA" id="ARBA00022701"/>
    </source>
</evidence>
<gene>
    <name evidence="18" type="ORF">HG535_0C03330</name>
</gene>
<dbReference type="RefSeq" id="XP_037143708.1">
    <property type="nucleotide sequence ID" value="XM_037287813.1"/>
</dbReference>
<keyword evidence="7" id="KW-0963">Cytoplasm</keyword>
<keyword evidence="6" id="KW-0158">Chromosome</keyword>
<evidence type="ECO:0000256" key="1">
    <source>
        <dbReference type="ARBA" id="ARBA00004123"/>
    </source>
</evidence>
<comment type="similarity">
    <text evidence="4">Belongs to the DASH complex DAD4 family.</text>
</comment>
<dbReference type="Pfam" id="PF08650">
    <property type="entry name" value="DASH_Dad4"/>
    <property type="match status" value="1"/>
</dbReference>
<dbReference type="GO" id="GO:0072686">
    <property type="term" value="C:mitotic spindle"/>
    <property type="evidence" value="ECO:0007669"/>
    <property type="project" value="InterPro"/>
</dbReference>
<evidence type="ECO:0000256" key="3">
    <source>
        <dbReference type="ARBA" id="ARBA00004629"/>
    </source>
</evidence>
<dbReference type="GO" id="GO:0008608">
    <property type="term" value="P:attachment of spindle microtubules to kinetochore"/>
    <property type="evidence" value="ECO:0007669"/>
    <property type="project" value="InterPro"/>
</dbReference>
<dbReference type="GeneID" id="59235678"/>
<evidence type="ECO:0000256" key="16">
    <source>
        <dbReference type="ARBA" id="ARBA00030569"/>
    </source>
</evidence>
<evidence type="ECO:0000256" key="2">
    <source>
        <dbReference type="ARBA" id="ARBA00004186"/>
    </source>
</evidence>
<dbReference type="PANTHER" id="PTHR28222:SF1">
    <property type="entry name" value="DASH COMPLEX SUBUNIT DAD4"/>
    <property type="match status" value="1"/>
</dbReference>